<dbReference type="InterPro" id="IPR052704">
    <property type="entry name" value="ECF_Sigma-70_Domain"/>
</dbReference>
<evidence type="ECO:0000256" key="2">
    <source>
        <dbReference type="ARBA" id="ARBA00011344"/>
    </source>
</evidence>
<dbReference type="InterPro" id="IPR013324">
    <property type="entry name" value="RNA_pol_sigma_r3/r4-like"/>
</dbReference>
<comment type="caution">
    <text evidence="9">The sequence shown here is derived from an EMBL/GenBank/DDBJ whole genome shotgun (WGS) entry which is preliminary data.</text>
</comment>
<dbReference type="GO" id="GO:0006352">
    <property type="term" value="P:DNA-templated transcription initiation"/>
    <property type="evidence" value="ECO:0007669"/>
    <property type="project" value="InterPro"/>
</dbReference>
<dbReference type="GO" id="GO:0016987">
    <property type="term" value="F:sigma factor activity"/>
    <property type="evidence" value="ECO:0007669"/>
    <property type="project" value="UniProtKB-KW"/>
</dbReference>
<dbReference type="Gene3D" id="3.10.450.50">
    <property type="match status" value="1"/>
</dbReference>
<evidence type="ECO:0000259" key="8">
    <source>
        <dbReference type="Pfam" id="PF08281"/>
    </source>
</evidence>
<evidence type="ECO:0000259" key="7">
    <source>
        <dbReference type="Pfam" id="PF04542"/>
    </source>
</evidence>
<dbReference type="InterPro" id="IPR014284">
    <property type="entry name" value="RNA_pol_sigma-70_dom"/>
</dbReference>
<evidence type="ECO:0000256" key="1">
    <source>
        <dbReference type="ARBA" id="ARBA00010641"/>
    </source>
</evidence>
<dbReference type="AlphaFoldDB" id="A0A7Y9ICQ5"/>
<evidence type="ECO:0000313" key="9">
    <source>
        <dbReference type="EMBL" id="NYE74287.1"/>
    </source>
</evidence>
<organism evidence="9 10">
    <name type="scientific">Microlunatus parietis</name>
    <dbReference type="NCBI Taxonomy" id="682979"/>
    <lineage>
        <taxon>Bacteria</taxon>
        <taxon>Bacillati</taxon>
        <taxon>Actinomycetota</taxon>
        <taxon>Actinomycetes</taxon>
        <taxon>Propionibacteriales</taxon>
        <taxon>Propionibacteriaceae</taxon>
        <taxon>Microlunatus</taxon>
    </lineage>
</organism>
<sequence>MIDSGSTFAEYRRLLFTIAYDLLGSVGDAEDVVQEAWLRWDTVDHAAVANPRGYLVRIVVNLSLERLRQLRRAREDYVGPWLPEPLWTTEDVAERVTDAEDLATGMLVVLETLSPLERAAFVLHDVFGFDHPEVAEMLDRSPSAVRQLVHRARDHVRERRPRFRAEPEAARQAADRLMQAATGGSIEGLLEVLAPDVVLYLDGGGAIRTALRPITGAEKVARLFGAIGPDLPRYELVWDAGTRRAIGYADGRPLTALGLDVADGKVTGIYGVLNPDKLKHLAENKKFGRPSTKPAGTWEDRPTDE</sequence>
<proteinExistence type="inferred from homology"/>
<feature type="domain" description="RNA polymerase sigma factor 70 region 4 type 2" evidence="8">
    <location>
        <begin position="109"/>
        <end position="155"/>
    </location>
</feature>
<dbReference type="InterPro" id="IPR032710">
    <property type="entry name" value="NTF2-like_dom_sf"/>
</dbReference>
<dbReference type="RefSeq" id="WP_218871606.1">
    <property type="nucleotide sequence ID" value="NZ_JACCBU010000001.1"/>
</dbReference>
<evidence type="ECO:0000256" key="3">
    <source>
        <dbReference type="ARBA" id="ARBA00023015"/>
    </source>
</evidence>
<dbReference type="InterPro" id="IPR036388">
    <property type="entry name" value="WH-like_DNA-bd_sf"/>
</dbReference>
<accession>A0A7Y9ICQ5</accession>
<dbReference type="SUPFAM" id="SSF54427">
    <property type="entry name" value="NTF2-like"/>
    <property type="match status" value="1"/>
</dbReference>
<comment type="similarity">
    <text evidence="1">Belongs to the sigma-70 factor family. ECF subfamily.</text>
</comment>
<keyword evidence="5" id="KW-0804">Transcription</keyword>
<name>A0A7Y9ICQ5_9ACTN</name>
<dbReference type="InterPro" id="IPR007627">
    <property type="entry name" value="RNA_pol_sigma70_r2"/>
</dbReference>
<dbReference type="Proteomes" id="UP000569914">
    <property type="component" value="Unassembled WGS sequence"/>
</dbReference>
<dbReference type="PANTHER" id="PTHR30173:SF36">
    <property type="entry name" value="ECF RNA POLYMERASE SIGMA FACTOR SIGJ"/>
    <property type="match status" value="1"/>
</dbReference>
<dbReference type="CDD" id="cd06171">
    <property type="entry name" value="Sigma70_r4"/>
    <property type="match status" value="1"/>
</dbReference>
<keyword evidence="10" id="KW-1185">Reference proteome</keyword>
<gene>
    <name evidence="9" type="ORF">BKA15_005616</name>
</gene>
<feature type="region of interest" description="Disordered" evidence="6">
    <location>
        <begin position="283"/>
        <end position="305"/>
    </location>
</feature>
<dbReference type="NCBIfam" id="TIGR02937">
    <property type="entry name" value="sigma70-ECF"/>
    <property type="match status" value="1"/>
</dbReference>
<evidence type="ECO:0000256" key="5">
    <source>
        <dbReference type="ARBA" id="ARBA00023163"/>
    </source>
</evidence>
<dbReference type="InterPro" id="IPR013325">
    <property type="entry name" value="RNA_pol_sigma_r2"/>
</dbReference>
<keyword evidence="3" id="KW-0805">Transcription regulation</keyword>
<comment type="subunit">
    <text evidence="2">Interacts transiently with the RNA polymerase catalytic core formed by RpoA, RpoB, RpoC and RpoZ (2 alpha, 1 beta, 1 beta' and 1 omega subunit) to form the RNA polymerase holoenzyme that can initiate transcription.</text>
</comment>
<evidence type="ECO:0000256" key="6">
    <source>
        <dbReference type="SAM" id="MobiDB-lite"/>
    </source>
</evidence>
<evidence type="ECO:0000313" key="10">
    <source>
        <dbReference type="Proteomes" id="UP000569914"/>
    </source>
</evidence>
<dbReference type="GO" id="GO:0003677">
    <property type="term" value="F:DNA binding"/>
    <property type="evidence" value="ECO:0007669"/>
    <property type="project" value="InterPro"/>
</dbReference>
<feature type="domain" description="RNA polymerase sigma-70 region 2" evidence="7">
    <location>
        <begin position="8"/>
        <end position="72"/>
    </location>
</feature>
<dbReference type="InterPro" id="IPR013249">
    <property type="entry name" value="RNA_pol_sigma70_r4_t2"/>
</dbReference>
<dbReference type="PANTHER" id="PTHR30173">
    <property type="entry name" value="SIGMA 19 FACTOR"/>
    <property type="match status" value="1"/>
</dbReference>
<evidence type="ECO:0000256" key="4">
    <source>
        <dbReference type="ARBA" id="ARBA00023082"/>
    </source>
</evidence>
<reference evidence="9 10" key="1">
    <citation type="submission" date="2020-07" db="EMBL/GenBank/DDBJ databases">
        <title>Sequencing the genomes of 1000 actinobacteria strains.</title>
        <authorList>
            <person name="Klenk H.-P."/>
        </authorList>
    </citation>
    <scope>NUCLEOTIDE SEQUENCE [LARGE SCALE GENOMIC DNA]</scope>
    <source>
        <strain evidence="9 10">DSM 22083</strain>
    </source>
</reference>
<keyword evidence="4" id="KW-0731">Sigma factor</keyword>
<dbReference type="SUPFAM" id="SSF88946">
    <property type="entry name" value="Sigma2 domain of RNA polymerase sigma factors"/>
    <property type="match status" value="1"/>
</dbReference>
<dbReference type="Gene3D" id="1.10.10.10">
    <property type="entry name" value="Winged helix-like DNA-binding domain superfamily/Winged helix DNA-binding domain"/>
    <property type="match status" value="1"/>
</dbReference>
<dbReference type="Pfam" id="PF08281">
    <property type="entry name" value="Sigma70_r4_2"/>
    <property type="match status" value="1"/>
</dbReference>
<dbReference type="Gene3D" id="1.10.1740.10">
    <property type="match status" value="1"/>
</dbReference>
<dbReference type="EMBL" id="JACCBU010000001">
    <property type="protein sequence ID" value="NYE74287.1"/>
    <property type="molecule type" value="Genomic_DNA"/>
</dbReference>
<protein>
    <submittedName>
        <fullName evidence="9">RNA polymerase sigma-70 factor (ECF subfamily)</fullName>
    </submittedName>
</protein>
<dbReference type="Pfam" id="PF04542">
    <property type="entry name" value="Sigma70_r2"/>
    <property type="match status" value="1"/>
</dbReference>
<dbReference type="SUPFAM" id="SSF88659">
    <property type="entry name" value="Sigma3 and sigma4 domains of RNA polymerase sigma factors"/>
    <property type="match status" value="1"/>
</dbReference>
<dbReference type="NCBIfam" id="NF007214">
    <property type="entry name" value="PRK09636.1"/>
    <property type="match status" value="1"/>
</dbReference>